<keyword evidence="2" id="KW-1185">Reference proteome</keyword>
<evidence type="ECO:0000313" key="1">
    <source>
        <dbReference type="EMBL" id="ELY54987.1"/>
    </source>
</evidence>
<dbReference type="RefSeq" id="WP_005558475.1">
    <property type="nucleotide sequence ID" value="NZ_AOIB01000032.1"/>
</dbReference>
<dbReference type="EMBL" id="AOIB01000032">
    <property type="protein sequence ID" value="ELY54987.1"/>
    <property type="molecule type" value="Genomic_DNA"/>
</dbReference>
<evidence type="ECO:0000313" key="2">
    <source>
        <dbReference type="Proteomes" id="UP000011688"/>
    </source>
</evidence>
<proteinExistence type="predicted"/>
<gene>
    <name evidence="1" type="ORF">C491_17404</name>
</gene>
<reference evidence="1 2" key="1">
    <citation type="journal article" date="2014" name="PLoS Genet.">
        <title>Phylogenetically driven sequencing of extremely halophilic archaea reveals strategies for static and dynamic osmo-response.</title>
        <authorList>
            <person name="Becker E.A."/>
            <person name="Seitzer P.M."/>
            <person name="Tritt A."/>
            <person name="Larsen D."/>
            <person name="Krusor M."/>
            <person name="Yao A.I."/>
            <person name="Wu D."/>
            <person name="Madern D."/>
            <person name="Eisen J.A."/>
            <person name="Darling A.E."/>
            <person name="Facciotti M.T."/>
        </authorList>
    </citation>
    <scope>NUCLEOTIDE SEQUENCE [LARGE SCALE GENOMIC DNA]</scope>
    <source>
        <strain evidence="1 2">DSM 10524</strain>
    </source>
</reference>
<dbReference type="OrthoDB" id="386785at2157"/>
<name>L9X034_9EURY</name>
<accession>L9X034</accession>
<sequence length="62" mass="6768">MGARHDAVALECGYRHATDRLELEIRSDNGVPLLWTPVVDEPTETLDNSLYLTLDSGGPAES</sequence>
<comment type="caution">
    <text evidence="1">The sequence shown here is derived from an EMBL/GenBank/DDBJ whole genome shotgun (WGS) entry which is preliminary data.</text>
</comment>
<dbReference type="AlphaFoldDB" id="L9X034"/>
<dbReference type="Proteomes" id="UP000011688">
    <property type="component" value="Unassembled WGS sequence"/>
</dbReference>
<protein>
    <submittedName>
        <fullName evidence="1">Uncharacterized protein</fullName>
    </submittedName>
</protein>
<organism evidence="1 2">
    <name type="scientific">Natronococcus amylolyticus DSM 10524</name>
    <dbReference type="NCBI Taxonomy" id="1227497"/>
    <lineage>
        <taxon>Archaea</taxon>
        <taxon>Methanobacteriati</taxon>
        <taxon>Methanobacteriota</taxon>
        <taxon>Stenosarchaea group</taxon>
        <taxon>Halobacteria</taxon>
        <taxon>Halobacteriales</taxon>
        <taxon>Natrialbaceae</taxon>
        <taxon>Natronococcus</taxon>
    </lineage>
</organism>